<dbReference type="EMBL" id="JBHSNL010000006">
    <property type="protein sequence ID" value="MFC5546841.1"/>
    <property type="molecule type" value="Genomic_DNA"/>
</dbReference>
<comment type="caution">
    <text evidence="3">The sequence shown here is derived from an EMBL/GenBank/DDBJ whole genome shotgun (WGS) entry which is preliminary data.</text>
</comment>
<gene>
    <name evidence="3" type="ORF">ACFPQA_17375</name>
</gene>
<evidence type="ECO:0000313" key="4">
    <source>
        <dbReference type="Proteomes" id="UP001596055"/>
    </source>
</evidence>
<feature type="domain" description="Ice-binding protein C-terminal" evidence="2">
    <location>
        <begin position="266"/>
        <end position="289"/>
    </location>
</feature>
<dbReference type="RefSeq" id="WP_248159336.1">
    <property type="nucleotide sequence ID" value="NZ_JAKZAJ010000004.1"/>
</dbReference>
<proteinExistence type="predicted"/>
<evidence type="ECO:0000259" key="2">
    <source>
        <dbReference type="Pfam" id="PF07589"/>
    </source>
</evidence>
<reference evidence="4" key="1">
    <citation type="journal article" date="2019" name="Int. J. Syst. Evol. Microbiol.">
        <title>The Global Catalogue of Microorganisms (GCM) 10K type strain sequencing project: providing services to taxonomists for standard genome sequencing and annotation.</title>
        <authorList>
            <consortium name="The Broad Institute Genomics Platform"/>
            <consortium name="The Broad Institute Genome Sequencing Center for Infectious Disease"/>
            <person name="Wu L."/>
            <person name="Ma J."/>
        </authorList>
    </citation>
    <scope>NUCLEOTIDE SEQUENCE [LARGE SCALE GENOMIC DNA]</scope>
    <source>
        <strain evidence="4">CGMCC 4.1799</strain>
    </source>
</reference>
<evidence type="ECO:0000256" key="1">
    <source>
        <dbReference type="SAM" id="SignalP"/>
    </source>
</evidence>
<dbReference type="Proteomes" id="UP001596055">
    <property type="component" value="Unassembled WGS sequence"/>
</dbReference>
<keyword evidence="4" id="KW-1185">Reference proteome</keyword>
<dbReference type="InterPro" id="IPR013424">
    <property type="entry name" value="Ice-binding_C"/>
</dbReference>
<dbReference type="NCBIfam" id="TIGR02595">
    <property type="entry name" value="PEP_CTERM"/>
    <property type="match status" value="1"/>
</dbReference>
<accession>A0ABW0RPX2</accession>
<evidence type="ECO:0000313" key="3">
    <source>
        <dbReference type="EMBL" id="MFC5546841.1"/>
    </source>
</evidence>
<keyword evidence="1" id="KW-0732">Signal</keyword>
<feature type="chain" id="PRO_5046085712" evidence="1">
    <location>
        <begin position="31"/>
        <end position="292"/>
    </location>
</feature>
<feature type="signal peptide" evidence="1">
    <location>
        <begin position="1"/>
        <end position="30"/>
    </location>
</feature>
<sequence length="292" mass="31277">MKTKSTSLKKLYLLTIPFAVGLLGTSQARAMQQIDILCTATEGCGQSSGTTTDGTIFEAEANPTQPSTGTGVFKPFVRVQDSSGTQSGYNTDTGNPDTNFDTKAGMWTHSVLFGDLGTVDIGGFAYYQFSLDANENGASDSLANQIDLTEIQIFLGGSELATPESYSNNYGYTGMQFDGSAAGNTLAGYAPVWNLDNATNGDVKVTLQASICDTNGQCGSGKGDLNLFILQSMFQGNPEDYFVFYTEYDRVGSGFEEWRYLAKSVPVPEPGTLALFGLGLSGLILTRRRLRK</sequence>
<organism evidence="3 4">
    <name type="scientific">Marinobacter koreensis</name>
    <dbReference type="NCBI Taxonomy" id="335974"/>
    <lineage>
        <taxon>Bacteria</taxon>
        <taxon>Pseudomonadati</taxon>
        <taxon>Pseudomonadota</taxon>
        <taxon>Gammaproteobacteria</taxon>
        <taxon>Pseudomonadales</taxon>
        <taxon>Marinobacteraceae</taxon>
        <taxon>Marinobacter</taxon>
    </lineage>
</organism>
<protein>
    <submittedName>
        <fullName evidence="3">PEP-CTERM sorting domain-containing protein</fullName>
    </submittedName>
</protein>
<dbReference type="Pfam" id="PF07589">
    <property type="entry name" value="PEP-CTERM"/>
    <property type="match status" value="1"/>
</dbReference>
<name>A0ABW0RPX2_9GAMM</name>